<dbReference type="SUPFAM" id="SSF53474">
    <property type="entry name" value="alpha/beta-Hydrolases"/>
    <property type="match status" value="1"/>
</dbReference>
<dbReference type="InterPro" id="IPR029058">
    <property type="entry name" value="AB_hydrolase_fold"/>
</dbReference>
<dbReference type="PANTHER" id="PTHR43798">
    <property type="entry name" value="MONOACYLGLYCEROL LIPASE"/>
    <property type="match status" value="1"/>
</dbReference>
<dbReference type="Pfam" id="PF00561">
    <property type="entry name" value="Abhydrolase_1"/>
    <property type="match status" value="1"/>
</dbReference>
<keyword evidence="1 3" id="KW-0378">Hydrolase</keyword>
<feature type="domain" description="AB hydrolase-1" evidence="2">
    <location>
        <begin position="44"/>
        <end position="319"/>
    </location>
</feature>
<dbReference type="Gene3D" id="3.40.50.1820">
    <property type="entry name" value="alpha/beta hydrolase"/>
    <property type="match status" value="1"/>
</dbReference>
<name>A0A932MMR3_UNCTE</name>
<dbReference type="AlphaFoldDB" id="A0A932MMR3"/>
<dbReference type="InterPro" id="IPR000073">
    <property type="entry name" value="AB_hydrolase_1"/>
</dbReference>
<dbReference type="GO" id="GO:0016787">
    <property type="term" value="F:hydrolase activity"/>
    <property type="evidence" value="ECO:0007669"/>
    <property type="project" value="UniProtKB-KW"/>
</dbReference>
<dbReference type="Proteomes" id="UP000782312">
    <property type="component" value="Unassembled WGS sequence"/>
</dbReference>
<sequence>MSGRRERKGSIQRGDHFIEACTPGLRLHLLEKSPKPSGTRTGRPALLMVHGQSLPSPVCFDFPVPGYSWMDHIAARGYDAFALTLRGYGLSSRPLEMAHDPASAPPAVRAETALRDVEAAVRFIREKRDGKSLSLLGWAQGTMLAAAFAAAHPAQVDKIVLFSPLYLNDPSAASLFEDPERPGQLKPEFRGAWRWVNEEGQQRNWSRLFPRGKSRLWREARAARAYWDEQLKYDRTGMRRRPPGVRIPNGLMADHFDRTRGRSIYDPAKVKCPVLLIRGEHDLVSEDKEAQRLFRALTRTSGKRYAIIGDATHFVQFEKRRNELFSEVHGFLEA</sequence>
<reference evidence="3" key="1">
    <citation type="submission" date="2020-07" db="EMBL/GenBank/DDBJ databases">
        <title>Huge and variable diversity of episymbiotic CPR bacteria and DPANN archaea in groundwater ecosystems.</title>
        <authorList>
            <person name="He C.Y."/>
            <person name="Keren R."/>
            <person name="Whittaker M."/>
            <person name="Farag I.F."/>
            <person name="Doudna J."/>
            <person name="Cate J.H.D."/>
            <person name="Banfield J.F."/>
        </authorList>
    </citation>
    <scope>NUCLEOTIDE SEQUENCE</scope>
    <source>
        <strain evidence="3">NC_groundwater_763_Ag_S-0.2um_68_21</strain>
    </source>
</reference>
<evidence type="ECO:0000256" key="1">
    <source>
        <dbReference type="ARBA" id="ARBA00022801"/>
    </source>
</evidence>
<organism evidence="3 4">
    <name type="scientific">Tectimicrobiota bacterium</name>
    <dbReference type="NCBI Taxonomy" id="2528274"/>
    <lineage>
        <taxon>Bacteria</taxon>
        <taxon>Pseudomonadati</taxon>
        <taxon>Nitrospinota/Tectimicrobiota group</taxon>
        <taxon>Candidatus Tectimicrobiota</taxon>
    </lineage>
</organism>
<dbReference type="EMBL" id="JACPUR010000013">
    <property type="protein sequence ID" value="MBI3126973.1"/>
    <property type="molecule type" value="Genomic_DNA"/>
</dbReference>
<dbReference type="InterPro" id="IPR050266">
    <property type="entry name" value="AB_hydrolase_sf"/>
</dbReference>
<evidence type="ECO:0000313" key="4">
    <source>
        <dbReference type="Proteomes" id="UP000782312"/>
    </source>
</evidence>
<gene>
    <name evidence="3" type="ORF">HYZ11_05145</name>
</gene>
<dbReference type="GO" id="GO:0016020">
    <property type="term" value="C:membrane"/>
    <property type="evidence" value="ECO:0007669"/>
    <property type="project" value="TreeGrafter"/>
</dbReference>
<evidence type="ECO:0000259" key="2">
    <source>
        <dbReference type="Pfam" id="PF00561"/>
    </source>
</evidence>
<dbReference type="PANTHER" id="PTHR43798:SF31">
    <property type="entry name" value="AB HYDROLASE SUPERFAMILY PROTEIN YCLE"/>
    <property type="match status" value="1"/>
</dbReference>
<accession>A0A932MMR3</accession>
<comment type="caution">
    <text evidence="3">The sequence shown here is derived from an EMBL/GenBank/DDBJ whole genome shotgun (WGS) entry which is preliminary data.</text>
</comment>
<protein>
    <submittedName>
        <fullName evidence="3">Alpha/beta hydrolase</fullName>
    </submittedName>
</protein>
<proteinExistence type="predicted"/>
<evidence type="ECO:0000313" key="3">
    <source>
        <dbReference type="EMBL" id="MBI3126973.1"/>
    </source>
</evidence>